<gene>
    <name evidence="3" type="ORF">AMP9_3911</name>
</gene>
<dbReference type="Pfam" id="PF16220">
    <property type="entry name" value="DUF4880"/>
    <property type="match status" value="1"/>
</dbReference>
<proteinExistence type="predicted"/>
<dbReference type="EMBL" id="CAADHY010000015">
    <property type="protein sequence ID" value="VFR21212.1"/>
    <property type="molecule type" value="Genomic_DNA"/>
</dbReference>
<evidence type="ECO:0000259" key="2">
    <source>
        <dbReference type="Pfam" id="PF16220"/>
    </source>
</evidence>
<dbReference type="PIRSF" id="PIRSF018266">
    <property type="entry name" value="FecR"/>
    <property type="match status" value="1"/>
</dbReference>
<dbReference type="PANTHER" id="PTHR30273">
    <property type="entry name" value="PERIPLASMIC SIGNAL SENSOR AND SIGMA FACTOR ACTIVATOR FECR-RELATED"/>
    <property type="match status" value="1"/>
</dbReference>
<name>A0A484P5G3_9ZZZZ</name>
<dbReference type="Pfam" id="PF04773">
    <property type="entry name" value="FecR"/>
    <property type="match status" value="1"/>
</dbReference>
<dbReference type="InterPro" id="IPR006860">
    <property type="entry name" value="FecR"/>
</dbReference>
<accession>A0A484P5G3</accession>
<dbReference type="PANTHER" id="PTHR30273:SF2">
    <property type="entry name" value="PROTEIN FECR"/>
    <property type="match status" value="1"/>
</dbReference>
<dbReference type="AlphaFoldDB" id="A0A484P5G3"/>
<dbReference type="InterPro" id="IPR012373">
    <property type="entry name" value="Ferrdict_sens_TM"/>
</dbReference>
<dbReference type="Gene3D" id="2.60.120.1440">
    <property type="match status" value="1"/>
</dbReference>
<feature type="domain" description="FecR protein" evidence="1">
    <location>
        <begin position="104"/>
        <end position="196"/>
    </location>
</feature>
<dbReference type="GO" id="GO:0016989">
    <property type="term" value="F:sigma factor antagonist activity"/>
    <property type="evidence" value="ECO:0007669"/>
    <property type="project" value="TreeGrafter"/>
</dbReference>
<evidence type="ECO:0000313" key="3">
    <source>
        <dbReference type="EMBL" id="VFR21212.1"/>
    </source>
</evidence>
<evidence type="ECO:0000259" key="1">
    <source>
        <dbReference type="Pfam" id="PF04773"/>
    </source>
</evidence>
<organism evidence="3">
    <name type="scientific">plant metagenome</name>
    <dbReference type="NCBI Taxonomy" id="1297885"/>
    <lineage>
        <taxon>unclassified sequences</taxon>
        <taxon>metagenomes</taxon>
        <taxon>organismal metagenomes</taxon>
    </lineage>
</organism>
<sequence>MVERALTYLARMTSGDTGTQDKARRQLTTWLARDIRHQAAWRQAETLWSSDSSVTQALQAYLPRPQAATPGRRALLRAVAGGGLALGLGWLLRGQGPQPQHRLDIHTAKREVRPFTLPDGSLLTLDADSHAVVAYYRKLREILVVQGRVSLDVRPDPDRPLVARTRWGTVRVVGTAFSLSARADAMQVSLERGLVRVWGPDASGEGVLLRPGETIRTTQAGLEAVHDTPAGMHDAWRQGWLVFDATPLTDAVAQWNAWRDQPILLAADPAMRAMRVTGSFPARDPARFLAVLPDVLPVSVEALADGRARVRPLAQK</sequence>
<feature type="domain" description="FecR N-terminal" evidence="2">
    <location>
        <begin position="4"/>
        <end position="47"/>
    </location>
</feature>
<protein>
    <submittedName>
        <fullName evidence="3">Iron siderophore sensor protein</fullName>
    </submittedName>
</protein>
<dbReference type="InterPro" id="IPR032623">
    <property type="entry name" value="FecR_N"/>
</dbReference>
<reference evidence="3" key="1">
    <citation type="submission" date="2019-03" db="EMBL/GenBank/DDBJ databases">
        <authorList>
            <person name="Danneels B."/>
        </authorList>
    </citation>
    <scope>NUCLEOTIDE SEQUENCE</scope>
</reference>